<reference evidence="2" key="1">
    <citation type="submission" date="2021-02" db="EMBL/GenBank/DDBJ databases">
        <authorList>
            <person name="Nowell W R."/>
        </authorList>
    </citation>
    <scope>NUCLEOTIDE SEQUENCE</scope>
</reference>
<accession>A0A814MJX2</accession>
<dbReference type="PROSITE" id="PS50181">
    <property type="entry name" value="FBOX"/>
    <property type="match status" value="1"/>
</dbReference>
<name>A0A814MJX2_9BILA</name>
<feature type="domain" description="F-box" evidence="1">
    <location>
        <begin position="8"/>
        <end position="55"/>
    </location>
</feature>
<dbReference type="AlphaFoldDB" id="A0A814MJX2"/>
<evidence type="ECO:0000313" key="2">
    <source>
        <dbReference type="EMBL" id="CAF1078915.1"/>
    </source>
</evidence>
<dbReference type="Pfam" id="PF00646">
    <property type="entry name" value="F-box"/>
    <property type="match status" value="1"/>
</dbReference>
<gene>
    <name evidence="2" type="ORF">ZHD862_LOCUS16476</name>
</gene>
<proteinExistence type="predicted"/>
<dbReference type="InterPro" id="IPR032675">
    <property type="entry name" value="LRR_dom_sf"/>
</dbReference>
<organism evidence="2 3">
    <name type="scientific">Rotaria sordida</name>
    <dbReference type="NCBI Taxonomy" id="392033"/>
    <lineage>
        <taxon>Eukaryota</taxon>
        <taxon>Metazoa</taxon>
        <taxon>Spiralia</taxon>
        <taxon>Gnathifera</taxon>
        <taxon>Rotifera</taxon>
        <taxon>Eurotatoria</taxon>
        <taxon>Bdelloidea</taxon>
        <taxon>Philodinida</taxon>
        <taxon>Philodinidae</taxon>
        <taxon>Rotaria</taxon>
    </lineage>
</organism>
<evidence type="ECO:0000313" key="3">
    <source>
        <dbReference type="Proteomes" id="UP000663864"/>
    </source>
</evidence>
<evidence type="ECO:0000259" key="1">
    <source>
        <dbReference type="PROSITE" id="PS50181"/>
    </source>
</evidence>
<dbReference type="EMBL" id="CAJNOT010000779">
    <property type="protein sequence ID" value="CAF1078915.1"/>
    <property type="molecule type" value="Genomic_DNA"/>
</dbReference>
<sequence>MDTSNNNRLNILDLPNEILLNIISKLSFIDVFYSLVDINERFYQLAVDPLYIRHLDMAVMTMKSLFEYTSSVDDQVLSKICENILPFIHSQVYKLTLEQHSIERILLNGSYPKLYSISLVNFQKEKLFHYLTVRFNSNVIDGIQLHDEILVHMPRLNKFTFSINAEFRIENDIKTDIRTKEDIQHSFIGKEFGQVQVGSYVYYKRLCSIIEYHIYTLPYQFENFLYLNNSFQGGMFHNVRRLTMKDNRHYFEHQLLKVISEDFPFLKELIIKNVLPQQKKQHSSSLITFRHLILLNLAQAHVDYAEEFLVDKNIHLPCLLNLRIKFESLEMVTKNFTNDATHLTCAKLKKLHIDDRSNEIIRTKETYALSYT</sequence>
<dbReference type="Proteomes" id="UP000663864">
    <property type="component" value="Unassembled WGS sequence"/>
</dbReference>
<dbReference type="InterPro" id="IPR001810">
    <property type="entry name" value="F-box_dom"/>
</dbReference>
<comment type="caution">
    <text evidence="2">The sequence shown here is derived from an EMBL/GenBank/DDBJ whole genome shotgun (WGS) entry which is preliminary data.</text>
</comment>
<dbReference type="InterPro" id="IPR036047">
    <property type="entry name" value="F-box-like_dom_sf"/>
</dbReference>
<dbReference type="Gene3D" id="3.80.10.10">
    <property type="entry name" value="Ribonuclease Inhibitor"/>
    <property type="match status" value="1"/>
</dbReference>
<protein>
    <recommendedName>
        <fullName evidence="1">F-box domain-containing protein</fullName>
    </recommendedName>
</protein>
<dbReference type="SUPFAM" id="SSF81383">
    <property type="entry name" value="F-box domain"/>
    <property type="match status" value="1"/>
</dbReference>